<keyword evidence="6 7" id="KW-0472">Membrane</keyword>
<organism evidence="8 9">
    <name type="scientific">Halalkaliarchaeum desulfuricum</name>
    <dbReference type="NCBI Taxonomy" id="2055893"/>
    <lineage>
        <taxon>Archaea</taxon>
        <taxon>Methanobacteriati</taxon>
        <taxon>Methanobacteriota</taxon>
        <taxon>Stenosarchaea group</taxon>
        <taxon>Halobacteria</taxon>
        <taxon>Halobacteriales</taxon>
        <taxon>Haloferacaceae</taxon>
        <taxon>Halalkaliarchaeum</taxon>
    </lineage>
</organism>
<dbReference type="GO" id="GO:0015385">
    <property type="term" value="F:sodium:proton antiporter activity"/>
    <property type="evidence" value="ECO:0007669"/>
    <property type="project" value="TreeGrafter"/>
</dbReference>
<evidence type="ECO:0000313" key="9">
    <source>
        <dbReference type="Proteomes" id="UP000263012"/>
    </source>
</evidence>
<keyword evidence="4 7" id="KW-0812">Transmembrane</keyword>
<name>A0A343TIH8_9EURY</name>
<gene>
    <name evidence="8" type="primary">mrpF</name>
    <name evidence="8" type="ORF">AArcSl_1268</name>
</gene>
<proteinExistence type="predicted"/>
<sequence>MSELAETVMLGAAGLVILMALVVFYRVATGPTTQDRLIGVNVIGTSTVIVIVFIAAGLGRPEYIDIALVYALLNFLLSLAIARFTYHEGRVE</sequence>
<keyword evidence="9" id="KW-1185">Reference proteome</keyword>
<dbReference type="KEGG" id="hdf:AArcSl_1268"/>
<dbReference type="GO" id="GO:0005886">
    <property type="term" value="C:plasma membrane"/>
    <property type="evidence" value="ECO:0007669"/>
    <property type="project" value="UniProtKB-SubCell"/>
</dbReference>
<dbReference type="Pfam" id="PF04066">
    <property type="entry name" value="MrpF_PhaF"/>
    <property type="match status" value="1"/>
</dbReference>
<accession>A0A343TIH8</accession>
<feature type="transmembrane region" description="Helical" evidence="7">
    <location>
        <begin position="64"/>
        <end position="86"/>
    </location>
</feature>
<dbReference type="GeneID" id="37877616"/>
<dbReference type="OrthoDB" id="84883at2157"/>
<dbReference type="RefSeq" id="WP_119816602.1">
    <property type="nucleotide sequence ID" value="NZ_CP025066.1"/>
</dbReference>
<comment type="subcellular location">
    <subcellularLocation>
        <location evidence="1">Cell membrane</location>
        <topology evidence="1">Multi-pass membrane protein</topology>
    </subcellularLocation>
</comment>
<evidence type="ECO:0000256" key="6">
    <source>
        <dbReference type="ARBA" id="ARBA00023136"/>
    </source>
</evidence>
<keyword evidence="2" id="KW-0813">Transport</keyword>
<dbReference type="InterPro" id="IPR007208">
    <property type="entry name" value="MrpF/PhaF-like"/>
</dbReference>
<feature type="transmembrane region" description="Helical" evidence="7">
    <location>
        <begin position="37"/>
        <end position="58"/>
    </location>
</feature>
<dbReference type="PANTHER" id="PTHR34702">
    <property type="entry name" value="NA(+)/H(+) ANTIPORTER SUBUNIT F1"/>
    <property type="match status" value="1"/>
</dbReference>
<evidence type="ECO:0000256" key="1">
    <source>
        <dbReference type="ARBA" id="ARBA00004651"/>
    </source>
</evidence>
<keyword evidence="3" id="KW-1003">Cell membrane</keyword>
<reference evidence="9" key="1">
    <citation type="submission" date="2017-11" db="EMBL/GenBank/DDBJ databases">
        <title>Phenotypic and genomic properties of facultatively anaerobic sulfur-reducing natronoarchaea from hypersaline soda lakes.</title>
        <authorList>
            <person name="Sorokin D.Y."/>
            <person name="Kublanov I.V."/>
            <person name="Roman P."/>
            <person name="Sinninghe Damste J.S."/>
            <person name="Golyshin P.N."/>
            <person name="Rojo D."/>
            <person name="Ciordia S."/>
            <person name="Mena M.D.C."/>
            <person name="Ferrer M."/>
            <person name="Messina E."/>
            <person name="Smedile F."/>
            <person name="La Spada G."/>
            <person name="La Cono V."/>
            <person name="Yakimov M.M."/>
        </authorList>
    </citation>
    <scope>NUCLEOTIDE SEQUENCE [LARGE SCALE GENOMIC DNA]</scope>
    <source>
        <strain evidence="9">AArc-Sl</strain>
    </source>
</reference>
<evidence type="ECO:0000256" key="2">
    <source>
        <dbReference type="ARBA" id="ARBA00022448"/>
    </source>
</evidence>
<evidence type="ECO:0000256" key="7">
    <source>
        <dbReference type="SAM" id="Phobius"/>
    </source>
</evidence>
<evidence type="ECO:0000256" key="3">
    <source>
        <dbReference type="ARBA" id="ARBA00022475"/>
    </source>
</evidence>
<dbReference type="AlphaFoldDB" id="A0A343TIH8"/>
<dbReference type="Proteomes" id="UP000263012">
    <property type="component" value="Chromosome"/>
</dbReference>
<dbReference type="EMBL" id="CP025066">
    <property type="protein sequence ID" value="AUX08900.1"/>
    <property type="molecule type" value="Genomic_DNA"/>
</dbReference>
<evidence type="ECO:0000256" key="5">
    <source>
        <dbReference type="ARBA" id="ARBA00022989"/>
    </source>
</evidence>
<dbReference type="NCBIfam" id="NF009244">
    <property type="entry name" value="PRK12599.1-3"/>
    <property type="match status" value="1"/>
</dbReference>
<dbReference type="PANTHER" id="PTHR34702:SF1">
    <property type="entry name" value="NA(+)_H(+) ANTIPORTER SUBUNIT F"/>
    <property type="match status" value="1"/>
</dbReference>
<feature type="transmembrane region" description="Helical" evidence="7">
    <location>
        <begin position="6"/>
        <end position="25"/>
    </location>
</feature>
<evidence type="ECO:0000313" key="8">
    <source>
        <dbReference type="EMBL" id="AUX08900.1"/>
    </source>
</evidence>
<evidence type="ECO:0000256" key="4">
    <source>
        <dbReference type="ARBA" id="ARBA00022692"/>
    </source>
</evidence>
<protein>
    <submittedName>
        <fullName evidence="8">Multicomponent Na+:H+ antiporter subunit F</fullName>
    </submittedName>
</protein>
<keyword evidence="5 7" id="KW-1133">Transmembrane helix</keyword>